<dbReference type="InterPro" id="IPR021644">
    <property type="entry name" value="CAF-1_p150_acidic"/>
</dbReference>
<feature type="compositionally biased region" description="Acidic residues" evidence="7">
    <location>
        <begin position="556"/>
        <end position="584"/>
    </location>
</feature>
<dbReference type="InterPro" id="IPR022043">
    <property type="entry name" value="CAF1A_DD"/>
</dbReference>
<dbReference type="EMBL" id="JAEPQZ010000002">
    <property type="protein sequence ID" value="KAG2184909.1"/>
    <property type="molecule type" value="Genomic_DNA"/>
</dbReference>
<dbReference type="Pfam" id="PF12253">
    <property type="entry name" value="CAF1A_dimeriz"/>
    <property type="match status" value="1"/>
</dbReference>
<feature type="domain" description="Chromatin assembly factor 1 subunit A dimerization" evidence="9">
    <location>
        <begin position="512"/>
        <end position="578"/>
    </location>
</feature>
<feature type="region of interest" description="Disordered" evidence="7">
    <location>
        <begin position="330"/>
        <end position="383"/>
    </location>
</feature>
<evidence type="ECO:0000313" key="10">
    <source>
        <dbReference type="EMBL" id="KAG2184909.1"/>
    </source>
</evidence>
<keyword evidence="4" id="KW-0143">Chaperone</keyword>
<dbReference type="AlphaFoldDB" id="A0A8H7Q4I8"/>
<feature type="region of interest" description="Disordered" evidence="7">
    <location>
        <begin position="1"/>
        <end position="44"/>
    </location>
</feature>
<evidence type="ECO:0000256" key="6">
    <source>
        <dbReference type="ARBA" id="ARBA00023242"/>
    </source>
</evidence>
<accession>A0A8H7Q4I8</accession>
<evidence type="ECO:0000256" key="1">
    <source>
        <dbReference type="ARBA" id="ARBA00004123"/>
    </source>
</evidence>
<evidence type="ECO:0000256" key="2">
    <source>
        <dbReference type="ARBA" id="ARBA00022705"/>
    </source>
</evidence>
<feature type="region of interest" description="Disordered" evidence="7">
    <location>
        <begin position="551"/>
        <end position="616"/>
    </location>
</feature>
<feature type="compositionally biased region" description="Basic and acidic residues" evidence="7">
    <location>
        <begin position="16"/>
        <end position="29"/>
    </location>
</feature>
<feature type="compositionally biased region" description="Basic and acidic residues" evidence="7">
    <location>
        <begin position="330"/>
        <end position="382"/>
    </location>
</feature>
<evidence type="ECO:0000256" key="3">
    <source>
        <dbReference type="ARBA" id="ARBA00022763"/>
    </source>
</evidence>
<dbReference type="GO" id="GO:0006260">
    <property type="term" value="P:DNA replication"/>
    <property type="evidence" value="ECO:0007669"/>
    <property type="project" value="UniProtKB-KW"/>
</dbReference>
<name>A0A8H7Q4I8_MORIS</name>
<gene>
    <name evidence="10" type="ORF">INT43_000822</name>
</gene>
<feature type="domain" description="Chromatin assembly factor 1 p150 subunit acidic region" evidence="8">
    <location>
        <begin position="310"/>
        <end position="421"/>
    </location>
</feature>
<evidence type="ECO:0000313" key="11">
    <source>
        <dbReference type="Proteomes" id="UP000654370"/>
    </source>
</evidence>
<sequence length="750" mass="85545">MHNTDTTVLNSENSLVDEHTEESKDHVCESLENDAPSSGRADMAYGNDLHQAANQLQHLRMSDTAKHTLNRPETKKVIIKDGKIVYPEKKLRMNNHELVVNDMIVFRKFRATVSREAGTGSIVIPESFHTLIALLVQDSDEAITALSTRLNDTLSQFQADDSDYDEPEDEKRWIDALESTIKALASRERYGVSNDVLAGQTDVPNVVPAHLSIYRWEVKDIANFPGDIKHAIERRRRRRMSTIATGLFRTLTNEQQLQLLCAKRKKNSAPLPRINVFTTNSEVSFYAKENHPTIASNTLKISEEKPVDSNEQKKMEELRKIAEVKEVELEEKRKKKEEERKRREDDKRKKDEEKRKKDEERKMKEEEKKKREEEQQKKERSQLRLTSLFKTTIDDRSSSASEVQIESHTQQIFPPFHVKEYVQMASPAAFSCTLSDNFEEIIRGDYSFEGQDITPTVLLHDFKQSFRSELRKQRGVDHNIDLRTLLGHDPSMPLATAASLDGRDLRSLLKMKFLQFREDIRPAYWGTWTKSSKKISPRRPLDKDTEYLDYEHDSEAEWEPEEEGEDIKSGDEEDEDVDIADPDDAGWLVPEGYLSNDEGIGSDNEDEGLQSRTASRRNGPVKQVCIGVIYEDSTDEEDGLSPYSIQVLGPNTPINPFAVITNKQPAESEASGSLALATDKRAATIFPTEQTPVLIDAIKGKAEAMPKLIAEVKAMQGFEDVSKRQIEAKIKTIAVKEKRGTDARPIWYIK</sequence>
<keyword evidence="2" id="KW-0235">DNA replication</keyword>
<dbReference type="PANTHER" id="PTHR15272:SF0">
    <property type="entry name" value="CHROMATIN ASSEMBLY FACTOR 1 SUBUNIT A"/>
    <property type="match status" value="1"/>
</dbReference>
<protein>
    <recommendedName>
        <fullName evidence="12">Chromatin assembly factor 1 subunit A</fullName>
    </recommendedName>
</protein>
<evidence type="ECO:0000259" key="8">
    <source>
        <dbReference type="Pfam" id="PF11600"/>
    </source>
</evidence>
<dbReference type="GO" id="GO:0006334">
    <property type="term" value="P:nucleosome assembly"/>
    <property type="evidence" value="ECO:0007669"/>
    <property type="project" value="TreeGrafter"/>
</dbReference>
<dbReference type="PANTHER" id="PTHR15272">
    <property type="entry name" value="CHROMATIN ASSEMBLY FACTOR 1 SUBUNIT A CAF-1 SUBUNIT A"/>
    <property type="match status" value="1"/>
</dbReference>
<organism evidence="10 11">
    <name type="scientific">Mortierella isabellina</name>
    <name type="common">Filamentous fungus</name>
    <name type="synonym">Umbelopsis isabellina</name>
    <dbReference type="NCBI Taxonomy" id="91625"/>
    <lineage>
        <taxon>Eukaryota</taxon>
        <taxon>Fungi</taxon>
        <taxon>Fungi incertae sedis</taxon>
        <taxon>Mucoromycota</taxon>
        <taxon>Mucoromycotina</taxon>
        <taxon>Umbelopsidomycetes</taxon>
        <taxon>Umbelopsidales</taxon>
        <taxon>Umbelopsidaceae</taxon>
        <taxon>Umbelopsis</taxon>
    </lineage>
</organism>
<evidence type="ECO:0008006" key="12">
    <source>
        <dbReference type="Google" id="ProtNLM"/>
    </source>
</evidence>
<reference evidence="10" key="1">
    <citation type="submission" date="2020-12" db="EMBL/GenBank/DDBJ databases">
        <title>Metabolic potential, ecology and presence of endohyphal bacteria is reflected in genomic diversity of Mucoromycotina.</title>
        <authorList>
            <person name="Muszewska A."/>
            <person name="Okrasinska A."/>
            <person name="Steczkiewicz K."/>
            <person name="Drgas O."/>
            <person name="Orlowska M."/>
            <person name="Perlinska-Lenart U."/>
            <person name="Aleksandrzak-Piekarczyk T."/>
            <person name="Szatraj K."/>
            <person name="Zielenkiewicz U."/>
            <person name="Pilsyk S."/>
            <person name="Malc E."/>
            <person name="Mieczkowski P."/>
            <person name="Kruszewska J.S."/>
            <person name="Biernat P."/>
            <person name="Pawlowska J."/>
        </authorList>
    </citation>
    <scope>NUCLEOTIDE SEQUENCE</scope>
    <source>
        <strain evidence="10">WA0000067209</strain>
    </source>
</reference>
<feature type="compositionally biased region" description="Polar residues" evidence="7">
    <location>
        <begin position="1"/>
        <end position="14"/>
    </location>
</feature>
<dbReference type="GO" id="GO:0033186">
    <property type="term" value="C:CAF-1 complex"/>
    <property type="evidence" value="ECO:0007669"/>
    <property type="project" value="TreeGrafter"/>
</dbReference>
<dbReference type="Pfam" id="PF11600">
    <property type="entry name" value="CAF1A_acidic"/>
    <property type="match status" value="1"/>
</dbReference>
<comment type="caution">
    <text evidence="10">The sequence shown here is derived from an EMBL/GenBank/DDBJ whole genome shotgun (WGS) entry which is preliminary data.</text>
</comment>
<comment type="subcellular location">
    <subcellularLocation>
        <location evidence="1">Nucleus</location>
    </subcellularLocation>
</comment>
<keyword evidence="3" id="KW-0227">DNA damage</keyword>
<dbReference type="GO" id="GO:0006281">
    <property type="term" value="P:DNA repair"/>
    <property type="evidence" value="ECO:0007669"/>
    <property type="project" value="UniProtKB-KW"/>
</dbReference>
<keyword evidence="6" id="KW-0539">Nucleus</keyword>
<dbReference type="GO" id="GO:0005634">
    <property type="term" value="C:nucleus"/>
    <property type="evidence" value="ECO:0007669"/>
    <property type="project" value="UniProtKB-SubCell"/>
</dbReference>
<keyword evidence="5" id="KW-0234">DNA repair</keyword>
<evidence type="ECO:0000256" key="7">
    <source>
        <dbReference type="SAM" id="MobiDB-lite"/>
    </source>
</evidence>
<proteinExistence type="predicted"/>
<dbReference type="Proteomes" id="UP000654370">
    <property type="component" value="Unassembled WGS sequence"/>
</dbReference>
<evidence type="ECO:0000259" key="9">
    <source>
        <dbReference type="Pfam" id="PF12253"/>
    </source>
</evidence>
<evidence type="ECO:0000256" key="5">
    <source>
        <dbReference type="ARBA" id="ARBA00023204"/>
    </source>
</evidence>
<dbReference type="OrthoDB" id="440676at2759"/>
<evidence type="ECO:0000256" key="4">
    <source>
        <dbReference type="ARBA" id="ARBA00023186"/>
    </source>
</evidence>
<keyword evidence="11" id="KW-1185">Reference proteome</keyword>